<dbReference type="Proteomes" id="UP000295198">
    <property type="component" value="Unassembled WGS sequence"/>
</dbReference>
<organism evidence="1 2">
    <name type="scientific">Nocardioides guangzhouensis</name>
    <dbReference type="NCBI Taxonomy" id="2497878"/>
    <lineage>
        <taxon>Bacteria</taxon>
        <taxon>Bacillati</taxon>
        <taxon>Actinomycetota</taxon>
        <taxon>Actinomycetes</taxon>
        <taxon>Propionibacteriales</taxon>
        <taxon>Nocardioidaceae</taxon>
        <taxon>Nocardioides</taxon>
    </lineage>
</organism>
<proteinExistence type="predicted"/>
<accession>A0A4Q4Z8X3</accession>
<evidence type="ECO:0000313" key="1">
    <source>
        <dbReference type="EMBL" id="RYP83915.1"/>
    </source>
</evidence>
<gene>
    <name evidence="1" type="ORF">EKO23_17715</name>
</gene>
<dbReference type="RefSeq" id="WP_134719457.1">
    <property type="nucleotide sequence ID" value="NZ_SDKM01000028.1"/>
</dbReference>
<protein>
    <submittedName>
        <fullName evidence="1">Uncharacterized protein</fullName>
    </submittedName>
</protein>
<sequence length="78" mass="8211">MATYGVNPAAVRRARELVDAKQYVLDSDWGAVQPDAAAQNAFLERHSWEEYAAAGGFETLAGARSSTTGEALRPAAAG</sequence>
<name>A0A4Q4Z8X3_9ACTN</name>
<dbReference type="AlphaFoldDB" id="A0A4Q4Z8X3"/>
<evidence type="ECO:0000313" key="2">
    <source>
        <dbReference type="Proteomes" id="UP000295198"/>
    </source>
</evidence>
<reference evidence="1 2" key="1">
    <citation type="submission" date="2019-01" db="EMBL/GenBank/DDBJ databases">
        <title>Nocardioides guangzhouensis sp. nov., an actinobacterium isolated from soil.</title>
        <authorList>
            <person name="Fu Y."/>
            <person name="Cai Y."/>
            <person name="Lin Z."/>
            <person name="Chen P."/>
        </authorList>
    </citation>
    <scope>NUCLEOTIDE SEQUENCE [LARGE SCALE GENOMIC DNA]</scope>
    <source>
        <strain evidence="1 2">130</strain>
    </source>
</reference>
<dbReference type="OrthoDB" id="1550983at2"/>
<comment type="caution">
    <text evidence="1">The sequence shown here is derived from an EMBL/GenBank/DDBJ whole genome shotgun (WGS) entry which is preliminary data.</text>
</comment>
<dbReference type="EMBL" id="SDKM01000028">
    <property type="protein sequence ID" value="RYP83915.1"/>
    <property type="molecule type" value="Genomic_DNA"/>
</dbReference>
<keyword evidence="2" id="KW-1185">Reference proteome</keyword>